<name>A0ABT7YN14_9ACTN</name>
<keyword evidence="2" id="KW-0472">Membrane</keyword>
<evidence type="ECO:0000256" key="2">
    <source>
        <dbReference type="SAM" id="Phobius"/>
    </source>
</evidence>
<proteinExistence type="predicted"/>
<dbReference type="Proteomes" id="UP001171902">
    <property type="component" value="Unassembled WGS sequence"/>
</dbReference>
<dbReference type="Pfam" id="PF02517">
    <property type="entry name" value="Rce1-like"/>
    <property type="match status" value="1"/>
</dbReference>
<feature type="transmembrane region" description="Helical" evidence="2">
    <location>
        <begin position="210"/>
        <end position="227"/>
    </location>
</feature>
<feature type="transmembrane region" description="Helical" evidence="2">
    <location>
        <begin position="269"/>
        <end position="288"/>
    </location>
</feature>
<evidence type="ECO:0000256" key="1">
    <source>
        <dbReference type="SAM" id="MobiDB-lite"/>
    </source>
</evidence>
<evidence type="ECO:0000259" key="3">
    <source>
        <dbReference type="Pfam" id="PF02517"/>
    </source>
</evidence>
<comment type="caution">
    <text evidence="4">The sequence shown here is derived from an EMBL/GenBank/DDBJ whole genome shotgun (WGS) entry which is preliminary data.</text>
</comment>
<evidence type="ECO:0000313" key="5">
    <source>
        <dbReference type="Proteomes" id="UP001171902"/>
    </source>
</evidence>
<feature type="domain" description="CAAX prenyl protease 2/Lysostaphin resistance protein A-like" evidence="3">
    <location>
        <begin position="132"/>
        <end position="244"/>
    </location>
</feature>
<keyword evidence="4" id="KW-0645">Protease</keyword>
<reference evidence="4" key="1">
    <citation type="submission" date="2023-06" db="EMBL/GenBank/DDBJ databases">
        <title>Gycomyces niveus sp.nov., a novel actinomycete isolated from soil in Shouguang.</title>
        <authorList>
            <person name="Yang X."/>
            <person name="Zhao J."/>
        </authorList>
    </citation>
    <scope>NUCLEOTIDE SEQUENCE</scope>
    <source>
        <strain evidence="4">NEAU C2</strain>
    </source>
</reference>
<feature type="region of interest" description="Disordered" evidence="1">
    <location>
        <begin position="294"/>
        <end position="314"/>
    </location>
</feature>
<keyword evidence="4" id="KW-0378">Hydrolase</keyword>
<accession>A0ABT7YN14</accession>
<feature type="transmembrane region" description="Helical" evidence="2">
    <location>
        <begin position="125"/>
        <end position="146"/>
    </location>
</feature>
<keyword evidence="4" id="KW-0482">Metalloprotease</keyword>
<feature type="transmembrane region" description="Helical" evidence="2">
    <location>
        <begin position="53"/>
        <end position="72"/>
    </location>
</feature>
<evidence type="ECO:0000313" key="4">
    <source>
        <dbReference type="EMBL" id="MDN3240011.1"/>
    </source>
</evidence>
<keyword evidence="2" id="KW-1133">Transmembrane helix</keyword>
<keyword evidence="2" id="KW-0812">Transmembrane</keyword>
<dbReference type="EC" id="3.4.-.-" evidence="4"/>
<dbReference type="RefSeq" id="WP_289957056.1">
    <property type="nucleotide sequence ID" value="NZ_JAUEMJ010000002.1"/>
</dbReference>
<keyword evidence="5" id="KW-1185">Reference proteome</keyword>
<dbReference type="GO" id="GO:0008237">
    <property type="term" value="F:metallopeptidase activity"/>
    <property type="evidence" value="ECO:0007669"/>
    <property type="project" value="UniProtKB-KW"/>
</dbReference>
<dbReference type="InterPro" id="IPR003675">
    <property type="entry name" value="Rce1/LyrA-like_dom"/>
</dbReference>
<sequence length="314" mass="32190">MNAAPPDQRPSRPALALRTFGAWAAMGIGLGVAGPVSMAIADQTGFGRTARQAVGAVVVSLIVVSVVLWLHARLDRRPYAALGFVSAVSAVRTFGLGVAVTGGAAAVAIVPAVLGGWIAFGSVDWGALAGFLVVNACIAFALEALPEELTFRGYIYATLKRRGARRAPFFVTTALFCLIMLPTSAAAAAATMLLGGDPDGVAFAPSGQEPVTYVLLLACFGTALLAARIATGSLWTSMALHLTFLTVNRIVFAGEGRDTGVRVESAPDAAVLVLAYLVLTAAAFGVLARVRGRRGGQVDPSRRPSAVGPASTSP</sequence>
<feature type="transmembrane region" description="Helical" evidence="2">
    <location>
        <begin position="20"/>
        <end position="41"/>
    </location>
</feature>
<feature type="transmembrane region" description="Helical" evidence="2">
    <location>
        <begin position="234"/>
        <end position="254"/>
    </location>
</feature>
<feature type="transmembrane region" description="Helical" evidence="2">
    <location>
        <begin position="167"/>
        <end position="190"/>
    </location>
</feature>
<dbReference type="EMBL" id="JAUEMJ010000002">
    <property type="protein sequence ID" value="MDN3240011.1"/>
    <property type="molecule type" value="Genomic_DNA"/>
</dbReference>
<feature type="transmembrane region" description="Helical" evidence="2">
    <location>
        <begin position="93"/>
        <end position="119"/>
    </location>
</feature>
<gene>
    <name evidence="4" type="ORF">QWI33_09760</name>
</gene>
<protein>
    <submittedName>
        <fullName evidence="4">CPBP family intramembrane metalloprotease</fullName>
        <ecNumber evidence="4">3.4.-.-</ecNumber>
    </submittedName>
</protein>
<organism evidence="4 5">
    <name type="scientific">Glycomyces tritici</name>
    <dbReference type="NCBI Taxonomy" id="2665176"/>
    <lineage>
        <taxon>Bacteria</taxon>
        <taxon>Bacillati</taxon>
        <taxon>Actinomycetota</taxon>
        <taxon>Actinomycetes</taxon>
        <taxon>Glycomycetales</taxon>
        <taxon>Glycomycetaceae</taxon>
        <taxon>Glycomyces</taxon>
    </lineage>
</organism>